<gene>
    <name evidence="1" type="ORF">SMTD_LOCUS4013</name>
</gene>
<dbReference type="AlphaFoldDB" id="A0A3P8B3N3"/>
<protein>
    <submittedName>
        <fullName evidence="1">Uncharacterized protein</fullName>
    </submittedName>
</protein>
<evidence type="ECO:0000313" key="2">
    <source>
        <dbReference type="Proteomes" id="UP000269396"/>
    </source>
</evidence>
<name>A0A3P8B3N3_9TREM</name>
<reference evidence="1 2" key="1">
    <citation type="submission" date="2018-11" db="EMBL/GenBank/DDBJ databases">
        <authorList>
            <consortium name="Pathogen Informatics"/>
        </authorList>
    </citation>
    <scope>NUCLEOTIDE SEQUENCE [LARGE SCALE GENOMIC DNA]</scope>
    <source>
        <strain>Denwood</strain>
        <strain evidence="2">Zambia</strain>
    </source>
</reference>
<dbReference type="PANTHER" id="PTHR33327">
    <property type="entry name" value="ENDONUCLEASE"/>
    <property type="match status" value="1"/>
</dbReference>
<dbReference type="Proteomes" id="UP000269396">
    <property type="component" value="Unassembled WGS sequence"/>
</dbReference>
<evidence type="ECO:0000313" key="1">
    <source>
        <dbReference type="EMBL" id="VDP01695.1"/>
    </source>
</evidence>
<organism evidence="1 2">
    <name type="scientific">Schistosoma mattheei</name>
    <dbReference type="NCBI Taxonomy" id="31246"/>
    <lineage>
        <taxon>Eukaryota</taxon>
        <taxon>Metazoa</taxon>
        <taxon>Spiralia</taxon>
        <taxon>Lophotrochozoa</taxon>
        <taxon>Platyhelminthes</taxon>
        <taxon>Trematoda</taxon>
        <taxon>Digenea</taxon>
        <taxon>Strigeidida</taxon>
        <taxon>Schistosomatoidea</taxon>
        <taxon>Schistosomatidae</taxon>
        <taxon>Schistosoma</taxon>
    </lineage>
</organism>
<keyword evidence="2" id="KW-1185">Reference proteome</keyword>
<accession>A0A3P8B3N3</accession>
<dbReference type="Gene3D" id="2.40.70.10">
    <property type="entry name" value="Acid Proteases"/>
    <property type="match status" value="1"/>
</dbReference>
<dbReference type="InterPro" id="IPR021109">
    <property type="entry name" value="Peptidase_aspartic_dom_sf"/>
</dbReference>
<proteinExistence type="predicted"/>
<sequence>MNELMIPLYGVNDTRVKLLTLVKALPREFNRYVAPSIFTSVFSEHYKTLKRYIYKRGDLIDRQSLDQILNNIRLQHGSATDILQRMRKIIGQKPFNSGLFKQLSLSKLPEQVQPVLFSFQNNALDELAASADRILEITKSNVEVFSLKEKPLTTQNDVTELCHTLTRYLKFRSDLSLDHERLIIPTGTGIITSMKSLPEIEGNLAIFFVGSGAEVSVLPSNSNDRLHESALNLQAANGKTITIYGITYVSLNVGLRKPIHWIFVVADVSMPIININLLQHQNPFIDTRKRRPVDGNNNLSVCVSSFSGCGLSLVTTKHTIDPFYQQLLDKYPGIHQTQPK</sequence>
<dbReference type="PANTHER" id="PTHR33327:SF3">
    <property type="entry name" value="RNA-DIRECTED DNA POLYMERASE"/>
    <property type="match status" value="1"/>
</dbReference>
<dbReference type="EMBL" id="UZAL01009283">
    <property type="protein sequence ID" value="VDP01695.1"/>
    <property type="molecule type" value="Genomic_DNA"/>
</dbReference>
<dbReference type="SUPFAM" id="SSF50630">
    <property type="entry name" value="Acid proteases"/>
    <property type="match status" value="1"/>
</dbReference>